<dbReference type="GO" id="GO:0004722">
    <property type="term" value="F:protein serine/threonine phosphatase activity"/>
    <property type="evidence" value="ECO:0007669"/>
    <property type="project" value="InterPro"/>
</dbReference>
<accession>A0A078A3E0</accession>
<keyword evidence="2" id="KW-0472">Membrane</keyword>
<dbReference type="InterPro" id="IPR036457">
    <property type="entry name" value="PPM-type-like_dom_sf"/>
</dbReference>
<feature type="compositionally biased region" description="Low complexity" evidence="3">
    <location>
        <begin position="173"/>
        <end position="188"/>
    </location>
</feature>
<dbReference type="SMART" id="SM00332">
    <property type="entry name" value="PP2Cc"/>
    <property type="match status" value="1"/>
</dbReference>
<dbReference type="Gene3D" id="3.60.40.10">
    <property type="entry name" value="PPM-type phosphatase domain"/>
    <property type="match status" value="1"/>
</dbReference>
<dbReference type="PROSITE" id="PS51746">
    <property type="entry name" value="PPM_2"/>
    <property type="match status" value="1"/>
</dbReference>
<dbReference type="InterPro" id="IPR001932">
    <property type="entry name" value="PPM-type_phosphatase-like_dom"/>
</dbReference>
<protein>
    <submittedName>
        <fullName evidence="5">Protein phosphatase 2c containing protein</fullName>
    </submittedName>
</protein>
<sequence length="603" mass="69562">MLKSSSLISNSPGIVKNSPYYTSSTQNLFFQKTPSKFTELQGSSYMQVKSFDKSNVKHQIGNKQESKQELKLNGPDFYHISQHHQDELNQKSSKLKLKVIQKENIRNNYEKIFTRQGEQKDDQYHIRVSSIFDRRFQNQKLTTSLSNQTSQTQLKTPQTKKVFEQNQFPELLKSQNSSKKSMSISSNSEIPKPSLTQLEKQRNAHRYEQVSNHSNQYGINFAPEFIETKTLFQKNNQMKFNNSQKKVINLSPIRRFDSLNEKHMLGLEQQLLNLSWITQKGSSSQQTKVNQDRLIVKRNVSNIENAYLLAVADGHGTNGHFVSKQIKKAIIQIFEFEDKRMAKTQLKLKNIDSIFDLLDNVEDGHQLFEIYIKLLLQKLFYSINKQIESQKQYDTQLSGSTLVVALVCKQYVVTANCGDSRCILVKDKDGEVLFETADHKPEKPEEKYRIEQQYKGKVRKLPQRFEAHIAEDPEQFEECAYRVWSPVLDLPGLAMSRSIGDGLAKTLGVIADPDISIKPFKKEDNILGIILASDGIWDVIKSQELGKMIVMHGKSYGPKEFVSRVLNEANRRWMKQPQNLMEKKANLDIDDITLIFGMFNKEE</sequence>
<dbReference type="SUPFAM" id="SSF81606">
    <property type="entry name" value="PP2C-like"/>
    <property type="match status" value="1"/>
</dbReference>
<dbReference type="InterPro" id="IPR015655">
    <property type="entry name" value="PP2C"/>
</dbReference>
<evidence type="ECO:0000259" key="4">
    <source>
        <dbReference type="PROSITE" id="PS51746"/>
    </source>
</evidence>
<dbReference type="InParanoid" id="A0A078A3E0"/>
<dbReference type="CDD" id="cd00143">
    <property type="entry name" value="PP2Cc"/>
    <property type="match status" value="1"/>
</dbReference>
<dbReference type="Pfam" id="PF00481">
    <property type="entry name" value="PP2C"/>
    <property type="match status" value="1"/>
</dbReference>
<dbReference type="Proteomes" id="UP000039865">
    <property type="component" value="Unassembled WGS sequence"/>
</dbReference>
<name>A0A078A3E0_STYLE</name>
<evidence type="ECO:0000256" key="1">
    <source>
        <dbReference type="ARBA" id="ARBA00004370"/>
    </source>
</evidence>
<dbReference type="OrthoDB" id="10264738at2759"/>
<feature type="domain" description="PPM-type phosphatase" evidence="4">
    <location>
        <begin position="277"/>
        <end position="599"/>
    </location>
</feature>
<proteinExistence type="predicted"/>
<evidence type="ECO:0000256" key="3">
    <source>
        <dbReference type="SAM" id="MobiDB-lite"/>
    </source>
</evidence>
<organism evidence="5 6">
    <name type="scientific">Stylonychia lemnae</name>
    <name type="common">Ciliate</name>
    <dbReference type="NCBI Taxonomy" id="5949"/>
    <lineage>
        <taxon>Eukaryota</taxon>
        <taxon>Sar</taxon>
        <taxon>Alveolata</taxon>
        <taxon>Ciliophora</taxon>
        <taxon>Intramacronucleata</taxon>
        <taxon>Spirotrichea</taxon>
        <taxon>Stichotrichia</taxon>
        <taxon>Sporadotrichida</taxon>
        <taxon>Oxytrichidae</taxon>
        <taxon>Stylonychinae</taxon>
        <taxon>Stylonychia</taxon>
    </lineage>
</organism>
<dbReference type="PANTHER" id="PTHR47992">
    <property type="entry name" value="PROTEIN PHOSPHATASE"/>
    <property type="match status" value="1"/>
</dbReference>
<keyword evidence="6" id="KW-1185">Reference proteome</keyword>
<dbReference type="AlphaFoldDB" id="A0A078A3E0"/>
<dbReference type="EMBL" id="CCKQ01004138">
    <property type="protein sequence ID" value="CDW75279.1"/>
    <property type="molecule type" value="Genomic_DNA"/>
</dbReference>
<evidence type="ECO:0000256" key="2">
    <source>
        <dbReference type="ARBA" id="ARBA00023136"/>
    </source>
</evidence>
<dbReference type="GO" id="GO:0016020">
    <property type="term" value="C:membrane"/>
    <property type="evidence" value="ECO:0007669"/>
    <property type="project" value="UniProtKB-SubCell"/>
</dbReference>
<feature type="compositionally biased region" description="Low complexity" evidence="3">
    <location>
        <begin position="142"/>
        <end position="156"/>
    </location>
</feature>
<feature type="region of interest" description="Disordered" evidence="3">
    <location>
        <begin position="142"/>
        <end position="195"/>
    </location>
</feature>
<gene>
    <name evidence="5" type="primary">Contig14360.g15297</name>
    <name evidence="5" type="ORF">STYLEM_4266</name>
</gene>
<comment type="subcellular location">
    <subcellularLocation>
        <location evidence="1">Membrane</location>
    </subcellularLocation>
</comment>
<evidence type="ECO:0000313" key="5">
    <source>
        <dbReference type="EMBL" id="CDW75279.1"/>
    </source>
</evidence>
<reference evidence="5 6" key="1">
    <citation type="submission" date="2014-06" db="EMBL/GenBank/DDBJ databases">
        <authorList>
            <person name="Swart Estienne"/>
        </authorList>
    </citation>
    <scope>NUCLEOTIDE SEQUENCE [LARGE SCALE GENOMIC DNA]</scope>
    <source>
        <strain evidence="5 6">130c</strain>
    </source>
</reference>
<evidence type="ECO:0000313" key="6">
    <source>
        <dbReference type="Proteomes" id="UP000039865"/>
    </source>
</evidence>